<dbReference type="PRINTS" id="PR00081">
    <property type="entry name" value="GDHRDH"/>
</dbReference>
<dbReference type="FunFam" id="3.40.50.720:FF:000084">
    <property type="entry name" value="Short-chain dehydrogenase reductase"/>
    <property type="match status" value="1"/>
</dbReference>
<dbReference type="InterPro" id="IPR036291">
    <property type="entry name" value="NAD(P)-bd_dom_sf"/>
</dbReference>
<dbReference type="Pfam" id="PF13561">
    <property type="entry name" value="adh_short_C2"/>
    <property type="match status" value="1"/>
</dbReference>
<evidence type="ECO:0000256" key="1">
    <source>
        <dbReference type="ARBA" id="ARBA00006484"/>
    </source>
</evidence>
<dbReference type="GO" id="GO:0016616">
    <property type="term" value="F:oxidoreductase activity, acting on the CH-OH group of donors, NAD or NADP as acceptor"/>
    <property type="evidence" value="ECO:0007669"/>
    <property type="project" value="UniProtKB-ARBA"/>
</dbReference>
<keyword evidence="5" id="KW-1185">Reference proteome</keyword>
<gene>
    <name evidence="4" type="ORF">BJ959_000434</name>
</gene>
<evidence type="ECO:0000256" key="2">
    <source>
        <dbReference type="ARBA" id="ARBA00023002"/>
    </source>
</evidence>
<dbReference type="NCBIfam" id="NF005559">
    <property type="entry name" value="PRK07231.1"/>
    <property type="match status" value="1"/>
</dbReference>
<dbReference type="InterPro" id="IPR002347">
    <property type="entry name" value="SDR_fam"/>
</dbReference>
<comment type="similarity">
    <text evidence="1">Belongs to the short-chain dehydrogenases/reductases (SDR) family.</text>
</comment>
<sequence length="250" mass="25361">MNAQQYRLQNRTALVTGAASGIGRATALRLASEGASVVVADVADEKAAAVVAEIEAAGGTALAVHLDVTDEASWASAIETTVSRFGGLGILVNNAGIGDTVPVEQSTTEEYQRVIAITQNSVYFGLKAAAEALKASGNGAVVNVSSMFGIVGGFGGSPAYAAAKGAVRTLTKSVALGWATAGVRVNSIHPGFVDTPILGDVDRSMLAQTTPMGRIARPEELAAAIAFLVSDDASFMTGSELVVDGGYTAR</sequence>
<dbReference type="Gene3D" id="3.40.50.720">
    <property type="entry name" value="NAD(P)-binding Rossmann-like Domain"/>
    <property type="match status" value="1"/>
</dbReference>
<evidence type="ECO:0000313" key="4">
    <source>
        <dbReference type="EMBL" id="MBB5616938.1"/>
    </source>
</evidence>
<evidence type="ECO:0000259" key="3">
    <source>
        <dbReference type="SMART" id="SM00822"/>
    </source>
</evidence>
<dbReference type="InterPro" id="IPR057326">
    <property type="entry name" value="KR_dom"/>
</dbReference>
<organism evidence="4 5">
    <name type="scientific">Microcella frigidaquae</name>
    <dbReference type="NCBI Taxonomy" id="424758"/>
    <lineage>
        <taxon>Bacteria</taxon>
        <taxon>Bacillati</taxon>
        <taxon>Actinomycetota</taxon>
        <taxon>Actinomycetes</taxon>
        <taxon>Micrococcales</taxon>
        <taxon>Microbacteriaceae</taxon>
        <taxon>Microcella</taxon>
    </lineage>
</organism>
<dbReference type="PRINTS" id="PR00080">
    <property type="entry name" value="SDRFAMILY"/>
</dbReference>
<dbReference type="Proteomes" id="UP000552883">
    <property type="component" value="Unassembled WGS sequence"/>
</dbReference>
<dbReference type="SMART" id="SM00822">
    <property type="entry name" value="PKS_KR"/>
    <property type="match status" value="1"/>
</dbReference>
<comment type="caution">
    <text evidence="4">The sequence shown here is derived from an EMBL/GenBank/DDBJ whole genome shotgun (WGS) entry which is preliminary data.</text>
</comment>
<feature type="domain" description="Ketoreductase" evidence="3">
    <location>
        <begin position="11"/>
        <end position="191"/>
    </location>
</feature>
<dbReference type="PANTHER" id="PTHR42760">
    <property type="entry name" value="SHORT-CHAIN DEHYDROGENASES/REDUCTASES FAMILY MEMBER"/>
    <property type="match status" value="1"/>
</dbReference>
<keyword evidence="2" id="KW-0560">Oxidoreductase</keyword>
<accession>A0A840XJT9</accession>
<evidence type="ECO:0000313" key="5">
    <source>
        <dbReference type="Proteomes" id="UP000552883"/>
    </source>
</evidence>
<dbReference type="AlphaFoldDB" id="A0A840XJT9"/>
<protein>
    <submittedName>
        <fullName evidence="4">NAD(P)-dependent dehydrogenase (Short-subunit alcohol dehydrogenase family)</fullName>
    </submittedName>
</protein>
<dbReference type="EMBL" id="JACHBS010000001">
    <property type="protein sequence ID" value="MBB5616938.1"/>
    <property type="molecule type" value="Genomic_DNA"/>
</dbReference>
<proteinExistence type="inferred from homology"/>
<name>A0A840XJT9_9MICO</name>
<reference evidence="4 5" key="1">
    <citation type="submission" date="2020-08" db="EMBL/GenBank/DDBJ databases">
        <title>Sequencing the genomes of 1000 actinobacteria strains.</title>
        <authorList>
            <person name="Klenk H.-P."/>
        </authorList>
    </citation>
    <scope>NUCLEOTIDE SEQUENCE [LARGE SCALE GENOMIC DNA]</scope>
    <source>
        <strain evidence="4 5">DSM 23889</strain>
    </source>
</reference>
<dbReference type="SUPFAM" id="SSF51735">
    <property type="entry name" value="NAD(P)-binding Rossmann-fold domains"/>
    <property type="match status" value="1"/>
</dbReference>
<dbReference type="RefSeq" id="WP_153980916.1">
    <property type="nucleotide sequence ID" value="NZ_BAAANZ010000022.1"/>
</dbReference>
<dbReference type="OrthoDB" id="286404at2"/>
<dbReference type="PANTHER" id="PTHR42760:SF133">
    <property type="entry name" value="3-OXOACYL-[ACYL-CARRIER-PROTEIN] REDUCTASE"/>
    <property type="match status" value="1"/>
</dbReference>